<dbReference type="InterPro" id="IPR042081">
    <property type="entry name" value="RNA_2'-PTrans_C"/>
</dbReference>
<dbReference type="GO" id="GO:0006388">
    <property type="term" value="P:tRNA splicing, via endonucleolytic cleavage and ligation"/>
    <property type="evidence" value="ECO:0007669"/>
    <property type="project" value="TreeGrafter"/>
</dbReference>
<dbReference type="Gene3D" id="1.10.10.970">
    <property type="entry name" value="RNA 2'-phosphotransferase, Tpt1/KptA family, N-terminal domain"/>
    <property type="match status" value="1"/>
</dbReference>
<evidence type="ECO:0000256" key="3">
    <source>
        <dbReference type="ARBA" id="ARBA00012007"/>
    </source>
</evidence>
<dbReference type="PANTHER" id="PTHR12684:SF2">
    <property type="entry name" value="TRNA 2'-PHOSPHOTRANSFERASE 1"/>
    <property type="match status" value="1"/>
</dbReference>
<evidence type="ECO:0000256" key="2">
    <source>
        <dbReference type="ARBA" id="ARBA00009836"/>
    </source>
</evidence>
<dbReference type="SUPFAM" id="SSF56399">
    <property type="entry name" value="ADP-ribosylation"/>
    <property type="match status" value="1"/>
</dbReference>
<keyword evidence="5" id="KW-0520">NAD</keyword>
<sequence length="303" mass="34216">MSTIKAAYKQALKAVNIAFKNDLPILNAAKQQIKQQIYANQHLTNKTELDEAITKLNEVSKFLVQNIVQGELNDDGRYSLKFHDKTELGDNETIKQTKSEMGSLSGAKGSHEARRDVLISKALSYLLRHGAVKEKLTFNDQGYIPISQILSHQRLKSYKATRQDLERIVANNDKQRFKIDAESDLICATQGHSIKQIAGELQLMSRDELKNLHIYHGTYRKKLPLIKASGLSRMNRNHVHFTCDEYSTISGIRKSANCLIYVDVDRCIDKGLQFFKSDNNVILCPGDANGVIGWDLVEKVVDI</sequence>
<gene>
    <name evidence="7" type="ORF">KGF57_000126</name>
</gene>
<comment type="function">
    <text evidence="1">Catalyzes the last step of tRNA splicing, the transfer of the splice junction 2'-phosphate from ligated tRNA to NAD to produce ADP-ribose 1''-2'' cyclic phosphate.</text>
</comment>
<dbReference type="CDD" id="cd20267">
    <property type="entry name" value="Complex1_LYR_LYRM7"/>
    <property type="match status" value="1"/>
</dbReference>
<dbReference type="PANTHER" id="PTHR12684">
    <property type="entry name" value="PUTATIVE PHOSPHOTRANSFERASE"/>
    <property type="match status" value="1"/>
</dbReference>
<dbReference type="GeneID" id="76148186"/>
<accession>A0AAD5G126</accession>
<dbReference type="RefSeq" id="XP_051611311.1">
    <property type="nucleotide sequence ID" value="XM_051750446.1"/>
</dbReference>
<keyword evidence="4" id="KW-0808">Transferase</keyword>
<dbReference type="Proteomes" id="UP001204833">
    <property type="component" value="Unassembled WGS sequence"/>
</dbReference>
<dbReference type="EMBL" id="JAIHNG010000013">
    <property type="protein sequence ID" value="KAI5968432.1"/>
    <property type="molecule type" value="Genomic_DNA"/>
</dbReference>
<comment type="catalytic activity">
    <reaction evidence="6">
        <text>2'-phospho-[ligated tRNA] + NAD(+) = mature tRNA + ADP-alpha-D-ribose 1'',2''-cyclic phosphate + nicotinamide</text>
        <dbReference type="Rhea" id="RHEA:23324"/>
        <dbReference type="Rhea" id="RHEA-COMP:11106"/>
        <dbReference type="Rhea" id="RHEA-COMP:11107"/>
        <dbReference type="ChEBI" id="CHEBI:17154"/>
        <dbReference type="ChEBI" id="CHEBI:57540"/>
        <dbReference type="ChEBI" id="CHEBI:76596"/>
        <dbReference type="ChEBI" id="CHEBI:82883"/>
        <dbReference type="ChEBI" id="CHEBI:85027"/>
        <dbReference type="EC" id="2.7.1.160"/>
    </reaction>
</comment>
<name>A0AAD5G126_9ASCO</name>
<evidence type="ECO:0000256" key="4">
    <source>
        <dbReference type="ARBA" id="ARBA00022679"/>
    </source>
</evidence>
<reference evidence="7 8" key="1">
    <citation type="journal article" date="2022" name="DNA Res.">
        <title>Genome analysis of five recently described species of the CUG-Ser clade uncovers Candida theae as a new hybrid lineage with pathogenic potential in the Candida parapsilosis species complex.</title>
        <authorList>
            <person name="Mixao V."/>
            <person name="Del Olmo V."/>
            <person name="Hegedusova E."/>
            <person name="Saus E."/>
            <person name="Pryszcz L."/>
            <person name="Cillingova A."/>
            <person name="Nosek J."/>
            <person name="Gabaldon T."/>
        </authorList>
    </citation>
    <scope>NUCLEOTIDE SEQUENCE [LARGE SCALE GENOMIC DNA]</scope>
    <source>
        <strain evidence="7 8">CBS 12239</strain>
    </source>
</reference>
<evidence type="ECO:0000256" key="5">
    <source>
        <dbReference type="ARBA" id="ARBA00023027"/>
    </source>
</evidence>
<dbReference type="InterPro" id="IPR002745">
    <property type="entry name" value="Ptrans_KptA/Tpt1"/>
</dbReference>
<dbReference type="AlphaFoldDB" id="A0AAD5G126"/>
<dbReference type="FunFam" id="1.10.10.970:FF:000002">
    <property type="entry name" value="Tpt1p"/>
    <property type="match status" value="1"/>
</dbReference>
<dbReference type="GO" id="GO:0005739">
    <property type="term" value="C:mitochondrion"/>
    <property type="evidence" value="ECO:0007669"/>
    <property type="project" value="GOC"/>
</dbReference>
<dbReference type="Gene3D" id="3.20.170.30">
    <property type="match status" value="1"/>
</dbReference>
<evidence type="ECO:0000256" key="6">
    <source>
        <dbReference type="ARBA" id="ARBA00047949"/>
    </source>
</evidence>
<evidence type="ECO:0000256" key="1">
    <source>
        <dbReference type="ARBA" id="ARBA00003343"/>
    </source>
</evidence>
<evidence type="ECO:0000313" key="8">
    <source>
        <dbReference type="Proteomes" id="UP001204833"/>
    </source>
</evidence>
<protein>
    <recommendedName>
        <fullName evidence="3">2'-phosphotransferase</fullName>
        <ecNumber evidence="3">2.7.1.160</ecNumber>
    </recommendedName>
</protein>
<dbReference type="GO" id="GO:0034551">
    <property type="term" value="P:mitochondrial respiratory chain complex III assembly"/>
    <property type="evidence" value="ECO:0007669"/>
    <property type="project" value="InterPro"/>
</dbReference>
<organism evidence="7 8">
    <name type="scientific">Candida theae</name>
    <dbReference type="NCBI Taxonomy" id="1198502"/>
    <lineage>
        <taxon>Eukaryota</taxon>
        <taxon>Fungi</taxon>
        <taxon>Dikarya</taxon>
        <taxon>Ascomycota</taxon>
        <taxon>Saccharomycotina</taxon>
        <taxon>Pichiomycetes</taxon>
        <taxon>Debaryomycetaceae</taxon>
        <taxon>Candida/Lodderomyces clade</taxon>
        <taxon>Candida</taxon>
    </lineage>
</organism>
<dbReference type="InterPro" id="IPR045298">
    <property type="entry name" value="Complex1_LYR_LYRM7"/>
</dbReference>
<proteinExistence type="inferred from homology"/>
<dbReference type="InterPro" id="IPR042080">
    <property type="entry name" value="RNA_2'-PTrans_N"/>
</dbReference>
<evidence type="ECO:0000313" key="7">
    <source>
        <dbReference type="EMBL" id="KAI5968432.1"/>
    </source>
</evidence>
<dbReference type="Pfam" id="PF01885">
    <property type="entry name" value="PTS_2-RNA"/>
    <property type="match status" value="1"/>
</dbReference>
<comment type="caution">
    <text evidence="7">The sequence shown here is derived from an EMBL/GenBank/DDBJ whole genome shotgun (WGS) entry which is preliminary data.</text>
</comment>
<dbReference type="EC" id="2.7.1.160" evidence="3"/>
<keyword evidence="8" id="KW-1185">Reference proteome</keyword>
<comment type="similarity">
    <text evidence="2">Belongs to the KptA/TPT1 family.</text>
</comment>
<dbReference type="GO" id="GO:0000215">
    <property type="term" value="F:tRNA 2'-phosphotransferase activity"/>
    <property type="evidence" value="ECO:0007669"/>
    <property type="project" value="UniProtKB-EC"/>
</dbReference>